<protein>
    <submittedName>
        <fullName evidence="1">DUF1428 domain-containing protein</fullName>
    </submittedName>
</protein>
<sequence length="120" mass="13471">MTYLDAFVIPVPTSRRDDYIAHEAKWWSEFHKLGALSLVVGWGDDVPPGKQTDFLRSVDLQDGETVVIAWMTWPDKDTRNAAYKAMETAMSPEDMADMPFDGKRMVYGGFVPVLIKGEAA</sequence>
<dbReference type="Gene3D" id="3.30.70.100">
    <property type="match status" value="1"/>
</dbReference>
<organism evidence="1 2">
    <name type="scientific">Pseudotabrizicola sediminis</name>
    <dbReference type="NCBI Taxonomy" id="2486418"/>
    <lineage>
        <taxon>Bacteria</taxon>
        <taxon>Pseudomonadati</taxon>
        <taxon>Pseudomonadota</taxon>
        <taxon>Alphaproteobacteria</taxon>
        <taxon>Rhodobacterales</taxon>
        <taxon>Paracoccaceae</taxon>
        <taxon>Pseudotabrizicola</taxon>
    </lineage>
</organism>
<dbReference type="Proteomes" id="UP000297741">
    <property type="component" value="Unassembled WGS sequence"/>
</dbReference>
<accession>A0ABY2KLJ9</accession>
<gene>
    <name evidence="1" type="ORF">EEB11_13385</name>
</gene>
<proteinExistence type="predicted"/>
<name>A0ABY2KLJ9_9RHOB</name>
<dbReference type="EMBL" id="RPEM01000008">
    <property type="protein sequence ID" value="TGD42787.1"/>
    <property type="molecule type" value="Genomic_DNA"/>
</dbReference>
<keyword evidence="2" id="KW-1185">Reference proteome</keyword>
<dbReference type="InterPro" id="IPR009874">
    <property type="entry name" value="DUF1428"/>
</dbReference>
<comment type="caution">
    <text evidence="1">The sequence shown here is derived from an EMBL/GenBank/DDBJ whole genome shotgun (WGS) entry which is preliminary data.</text>
</comment>
<evidence type="ECO:0000313" key="2">
    <source>
        <dbReference type="Proteomes" id="UP000297741"/>
    </source>
</evidence>
<dbReference type="SUPFAM" id="SSF54909">
    <property type="entry name" value="Dimeric alpha+beta barrel"/>
    <property type="match status" value="1"/>
</dbReference>
<reference evidence="1 2" key="1">
    <citation type="submission" date="2018-11" db="EMBL/GenBank/DDBJ databases">
        <title>Tabrizicola sp. isolated from sediment of alpine lake.</title>
        <authorList>
            <person name="Liu Z."/>
        </authorList>
    </citation>
    <scope>NUCLEOTIDE SEQUENCE [LARGE SCALE GENOMIC DNA]</scope>
    <source>
        <strain evidence="1 2">DRYC-M-16</strain>
    </source>
</reference>
<dbReference type="RefSeq" id="WP_135432092.1">
    <property type="nucleotide sequence ID" value="NZ_RPEM01000008.1"/>
</dbReference>
<dbReference type="Pfam" id="PF07237">
    <property type="entry name" value="DUF1428"/>
    <property type="match status" value="1"/>
</dbReference>
<dbReference type="InterPro" id="IPR011008">
    <property type="entry name" value="Dimeric_a/b-barrel"/>
</dbReference>
<evidence type="ECO:0000313" key="1">
    <source>
        <dbReference type="EMBL" id="TGD42787.1"/>
    </source>
</evidence>